<proteinExistence type="predicted"/>
<feature type="domain" description="Amine oxidase" evidence="3">
    <location>
        <begin position="93"/>
        <end position="496"/>
    </location>
</feature>
<dbReference type="GO" id="GO:0016491">
    <property type="term" value="F:oxidoreductase activity"/>
    <property type="evidence" value="ECO:0007669"/>
    <property type="project" value="InterPro"/>
</dbReference>
<gene>
    <name evidence="4" type="ORF">GSMUA_04270.1</name>
</gene>
<sequence>MWASGSTVFTAARFLAPVRRPRHGYRRTRAEVSAPSSGPAPHADSRKKVVVVGAGWAGLASAHHLCKQGFDVTLLESGSGPAEEIGIRGFWRPYRNIFSVIDELGIQCFTNWMSSALYSPAGMEVKFPVFQDLPWLPTPFGALLYPEFLNLPLVDRLTSVPLISAVIDFDNTDTAWRRYDTMTSRELFKQYGCSERLFQEVFEPFLHAGLFAPAEQCSAAASLGMLYYYILSHQILRDLILFSLVQKNFDVAWCRGAVEEKILLPWLESMRLNGLKFWENKRVTDFIINEDTSCISGLVCGQEVYKADAFVLAVGISTIQSTILSSPVLQSRQEFLSVLNLAAIDVISVKLWFDRKVEVPNAVNICFGSDDSISWTFFDLNSIYDEYQDELATVLEAEIYYANQLLPLKDEQIVKKVVAYLSGCVQGFKEAIVMQQNVVRHVKSTTHFFPGSYKHMLRGSTTFPNLFMAGDWIVTRHGSWSKEKAYVTGLEAANRVVDYLGEGEFAKIIAVEEDEPHIQTLRSLNRRVNEIRTQIPSFDFFL</sequence>
<reference evidence="4" key="1">
    <citation type="submission" date="2021-03" db="EMBL/GenBank/DDBJ databases">
        <authorList>
            <consortium name="Genoscope - CEA"/>
            <person name="William W."/>
        </authorList>
    </citation>
    <scope>NUCLEOTIDE SEQUENCE</scope>
    <source>
        <strain evidence="4">Doubled-haploid Pahang</strain>
    </source>
</reference>
<organism evidence="4">
    <name type="scientific">Musa acuminata subsp. malaccensis</name>
    <name type="common">Wild banana</name>
    <name type="synonym">Musa malaccensis</name>
    <dbReference type="NCBI Taxonomy" id="214687"/>
    <lineage>
        <taxon>Eukaryota</taxon>
        <taxon>Viridiplantae</taxon>
        <taxon>Streptophyta</taxon>
        <taxon>Embryophyta</taxon>
        <taxon>Tracheophyta</taxon>
        <taxon>Spermatophyta</taxon>
        <taxon>Magnoliopsida</taxon>
        <taxon>Liliopsida</taxon>
        <taxon>Zingiberales</taxon>
        <taxon>Musaceae</taxon>
        <taxon>Musa</taxon>
    </lineage>
</organism>
<feature type="domain" description="FAD dependent oxidoreductase" evidence="2">
    <location>
        <begin position="48"/>
        <end position="82"/>
    </location>
</feature>
<protein>
    <submittedName>
        <fullName evidence="4">(wild Malaysian banana) hypothetical protein</fullName>
    </submittedName>
</protein>
<dbReference type="InterPro" id="IPR050464">
    <property type="entry name" value="Zeta_carotene_desat/Oxidored"/>
</dbReference>
<accession>A0A8D7BFU5</accession>
<dbReference type="AlphaFoldDB" id="A0A8D7BFU5"/>
<dbReference type="Gene3D" id="3.50.50.60">
    <property type="entry name" value="FAD/NAD(P)-binding domain"/>
    <property type="match status" value="1"/>
</dbReference>
<evidence type="ECO:0000313" key="4">
    <source>
        <dbReference type="EMBL" id="CAG1865201.1"/>
    </source>
</evidence>
<dbReference type="Pfam" id="PF01266">
    <property type="entry name" value="DAO"/>
    <property type="match status" value="1"/>
</dbReference>
<dbReference type="SUPFAM" id="SSF51905">
    <property type="entry name" value="FAD/NAD(P)-binding domain"/>
    <property type="match status" value="1"/>
</dbReference>
<dbReference type="Pfam" id="PF01593">
    <property type="entry name" value="Amino_oxidase"/>
    <property type="match status" value="1"/>
</dbReference>
<dbReference type="PANTHER" id="PTHR42923">
    <property type="entry name" value="PROTOPORPHYRINOGEN OXIDASE"/>
    <property type="match status" value="1"/>
</dbReference>
<dbReference type="InterPro" id="IPR036188">
    <property type="entry name" value="FAD/NAD-bd_sf"/>
</dbReference>
<evidence type="ECO:0000256" key="1">
    <source>
        <dbReference type="SAM" id="MobiDB-lite"/>
    </source>
</evidence>
<dbReference type="InterPro" id="IPR006076">
    <property type="entry name" value="FAD-dep_OxRdtase"/>
</dbReference>
<dbReference type="PANTHER" id="PTHR42923:SF24">
    <property type="entry name" value="OS04G0560500 PROTEIN"/>
    <property type="match status" value="1"/>
</dbReference>
<feature type="region of interest" description="Disordered" evidence="1">
    <location>
        <begin position="26"/>
        <end position="45"/>
    </location>
</feature>
<evidence type="ECO:0000259" key="2">
    <source>
        <dbReference type="Pfam" id="PF01266"/>
    </source>
</evidence>
<evidence type="ECO:0000259" key="3">
    <source>
        <dbReference type="Pfam" id="PF01593"/>
    </source>
</evidence>
<dbReference type="EMBL" id="HG996475">
    <property type="protein sequence ID" value="CAG1865201.1"/>
    <property type="molecule type" value="Genomic_DNA"/>
</dbReference>
<dbReference type="InterPro" id="IPR002937">
    <property type="entry name" value="Amino_oxidase"/>
</dbReference>
<name>A0A8D7BFU5_MUSAM</name>